<dbReference type="OrthoDB" id="443318at2759"/>
<dbReference type="Gene3D" id="3.40.50.1820">
    <property type="entry name" value="alpha/beta hydrolase"/>
    <property type="match status" value="1"/>
</dbReference>
<dbReference type="GO" id="GO:0000324">
    <property type="term" value="C:fungal-type vacuole"/>
    <property type="evidence" value="ECO:0007669"/>
    <property type="project" value="TreeGrafter"/>
</dbReference>
<dbReference type="GO" id="GO:0006508">
    <property type="term" value="P:proteolysis"/>
    <property type="evidence" value="ECO:0007669"/>
    <property type="project" value="UniProtKB-KW"/>
</dbReference>
<comment type="similarity">
    <text evidence="1">Belongs to the peptidase S10 family.</text>
</comment>
<dbReference type="Pfam" id="PF00450">
    <property type="entry name" value="Peptidase_S10"/>
    <property type="match status" value="1"/>
</dbReference>
<dbReference type="PRINTS" id="PR00724">
    <property type="entry name" value="CRBOXYPTASEC"/>
</dbReference>
<organism evidence="7 8">
    <name type="scientific">Lachnellula occidentalis</name>
    <dbReference type="NCBI Taxonomy" id="215460"/>
    <lineage>
        <taxon>Eukaryota</taxon>
        <taxon>Fungi</taxon>
        <taxon>Dikarya</taxon>
        <taxon>Ascomycota</taxon>
        <taxon>Pezizomycotina</taxon>
        <taxon>Leotiomycetes</taxon>
        <taxon>Helotiales</taxon>
        <taxon>Lachnaceae</taxon>
        <taxon>Lachnellula</taxon>
    </lineage>
</organism>
<dbReference type="AlphaFoldDB" id="A0A8H8UAP7"/>
<dbReference type="SUPFAM" id="SSF53474">
    <property type="entry name" value="alpha/beta-Hydrolases"/>
    <property type="match status" value="1"/>
</dbReference>
<evidence type="ECO:0000256" key="6">
    <source>
        <dbReference type="SAM" id="SignalP"/>
    </source>
</evidence>
<dbReference type="PROSITE" id="PS00560">
    <property type="entry name" value="CARBOXYPEPT_SER_HIS"/>
    <property type="match status" value="1"/>
</dbReference>
<dbReference type="InterPro" id="IPR001563">
    <property type="entry name" value="Peptidase_S10"/>
</dbReference>
<dbReference type="Proteomes" id="UP000443090">
    <property type="component" value="Unassembled WGS sequence"/>
</dbReference>
<keyword evidence="3" id="KW-0645">Protease</keyword>
<keyword evidence="2 7" id="KW-0121">Carboxypeptidase</keyword>
<proteinExistence type="inferred from homology"/>
<dbReference type="EMBL" id="QGMI01000678">
    <property type="protein sequence ID" value="TVY37743.1"/>
    <property type="molecule type" value="Genomic_DNA"/>
</dbReference>
<sequence length="500" mass="54452">MKSLIWIQALLVPAFGITSQTPLVQDEPTLSDFTVHQSSVSPDHSIRIKRQNASLCNTPVDQYTGWLDVGAKHLFFWYFKAEKPPPSDTASEPLALWLTGGPGGSSMLGMLQELGPCLINAHGNGTVYNEYGWNKETALLFVDQPAGVGFSYLDEGEPVPGDSFTTAADVHLFLQMFVSQVFPEHGDGPLVITGESYAVFVPLSRKDIISSAGARIVSQNALHPNQPQVPLKSLAIGNGYVSPLDTAYGYWETLCTTNPGVEAPVFNSTRCDIMAANLPRCMDVSRTCYEHPDPAICQAASAVCWFGVIEFYDGESYAGGRNRFDITAPCDIDNYCYANTALIQKYLNLNSTFSALAVPKALTHFSVGSDAVMNAFGATNDLEISLMPQLTYLLASQIDVLIYQGNLDLACNTAGAKRWTSNMAWKGQAEFTSRDLKPWMSGGEVAGMSKEVNVQMVEGDEKRTRFAFVTIDGSGHMVPQDQPAVALDMLDRWLAGKAFD</sequence>
<keyword evidence="4" id="KW-0378">Hydrolase</keyword>
<keyword evidence="5" id="KW-0325">Glycoprotein</keyword>
<dbReference type="Gene3D" id="1.10.287.410">
    <property type="match status" value="1"/>
</dbReference>
<evidence type="ECO:0000313" key="8">
    <source>
        <dbReference type="Proteomes" id="UP000443090"/>
    </source>
</evidence>
<keyword evidence="6" id="KW-0732">Signal</keyword>
<evidence type="ECO:0000256" key="3">
    <source>
        <dbReference type="ARBA" id="ARBA00022670"/>
    </source>
</evidence>
<evidence type="ECO:0000256" key="2">
    <source>
        <dbReference type="ARBA" id="ARBA00022645"/>
    </source>
</evidence>
<dbReference type="GO" id="GO:0004185">
    <property type="term" value="F:serine-type carboxypeptidase activity"/>
    <property type="evidence" value="ECO:0007669"/>
    <property type="project" value="InterPro"/>
</dbReference>
<dbReference type="PANTHER" id="PTHR11802">
    <property type="entry name" value="SERINE PROTEASE FAMILY S10 SERINE CARBOXYPEPTIDASE"/>
    <property type="match status" value="1"/>
</dbReference>
<dbReference type="InterPro" id="IPR033124">
    <property type="entry name" value="Ser_caboxypep_his_AS"/>
</dbReference>
<reference evidence="7 8" key="1">
    <citation type="submission" date="2018-05" db="EMBL/GenBank/DDBJ databases">
        <title>Genome sequencing and assembly of the regulated plant pathogen Lachnellula willkommii and related sister species for the development of diagnostic species identification markers.</title>
        <authorList>
            <person name="Giroux E."/>
            <person name="Bilodeau G."/>
        </authorList>
    </citation>
    <scope>NUCLEOTIDE SEQUENCE [LARGE SCALE GENOMIC DNA]</scope>
    <source>
        <strain evidence="7 8">CBS 160.35</strain>
    </source>
</reference>
<keyword evidence="8" id="KW-1185">Reference proteome</keyword>
<evidence type="ECO:0000256" key="5">
    <source>
        <dbReference type="ARBA" id="ARBA00023180"/>
    </source>
</evidence>
<name>A0A8H8UAP7_9HELO</name>
<evidence type="ECO:0000256" key="1">
    <source>
        <dbReference type="ARBA" id="ARBA00009431"/>
    </source>
</evidence>
<comment type="caution">
    <text evidence="7">The sequence shown here is derived from an EMBL/GenBank/DDBJ whole genome shotgun (WGS) entry which is preliminary data.</text>
</comment>
<feature type="chain" id="PRO_5034486018" evidence="6">
    <location>
        <begin position="20"/>
        <end position="500"/>
    </location>
</feature>
<protein>
    <submittedName>
        <fullName evidence="7">Carboxypeptidase Y-like protein</fullName>
    </submittedName>
</protein>
<dbReference type="PANTHER" id="PTHR11802:SF432">
    <property type="entry name" value="Y, PUTATIVE-RELATED"/>
    <property type="match status" value="1"/>
</dbReference>
<accession>A0A8H8UAP7</accession>
<dbReference type="InterPro" id="IPR029058">
    <property type="entry name" value="AB_hydrolase_fold"/>
</dbReference>
<gene>
    <name evidence="7" type="ORF">LOCC1_G006296</name>
</gene>
<feature type="signal peptide" evidence="6">
    <location>
        <begin position="1"/>
        <end position="19"/>
    </location>
</feature>
<evidence type="ECO:0000256" key="4">
    <source>
        <dbReference type="ARBA" id="ARBA00022801"/>
    </source>
</evidence>
<evidence type="ECO:0000313" key="7">
    <source>
        <dbReference type="EMBL" id="TVY37743.1"/>
    </source>
</evidence>